<dbReference type="SUPFAM" id="SSF56219">
    <property type="entry name" value="DNase I-like"/>
    <property type="match status" value="1"/>
</dbReference>
<name>A0AAW2JMU4_SESRA</name>
<dbReference type="GO" id="GO:0003824">
    <property type="term" value="F:catalytic activity"/>
    <property type="evidence" value="ECO:0007669"/>
    <property type="project" value="InterPro"/>
</dbReference>
<protein>
    <recommendedName>
        <fullName evidence="1">Reverse transcriptase domain-containing protein</fullName>
    </recommendedName>
</protein>
<dbReference type="Gene3D" id="3.60.10.10">
    <property type="entry name" value="Endonuclease/exonuclease/phosphatase"/>
    <property type="match status" value="1"/>
</dbReference>
<dbReference type="Pfam" id="PF14111">
    <property type="entry name" value="DUF4283"/>
    <property type="match status" value="1"/>
</dbReference>
<dbReference type="InterPro" id="IPR025558">
    <property type="entry name" value="DUF4283"/>
</dbReference>
<dbReference type="InterPro" id="IPR000477">
    <property type="entry name" value="RT_dom"/>
</dbReference>
<dbReference type="EMBL" id="JACGWJ010000104">
    <property type="protein sequence ID" value="KAL0294970.1"/>
    <property type="molecule type" value="Genomic_DNA"/>
</dbReference>
<sequence length="1343" mass="152186">MDSTDTIAESFLNSSRKTLRYIPPIFQREEIVIKPTPAMVENGSRRWHSTAVGYFLGRRPYFPQLEAFARANWEELLQVSATSNGFFFFRFKMLAFMEEVIEEGPWLFQGQPVVLQPWEQGMSLRRQKHLRVPVWIRLRHLPMEYWTEDGLSAVASGIGTPLYTDKITKNCLRLDFARVCIMLDYCSKLPKHVIVLSPILAEGKEVPIKVDIEYEWLPLRCTHCCSLGHAAKGYPELKVSRPKVPVTVYVQKSQSTKSTVGAKDHVDVDAPCAQVEVSEDRCPNWSDDIRGGHVGTPSATHLRNIKLPPDPELNKSLPLSTKAVWNVRGLNSVAHQHAVGHLVREKGIQFLGLLETRVRRGNIQSVRAGLLPSWSWFDDYTEPGGQIWLAWNAVEIGVEVLLVAGQFIHCRLLNKRTSTTCLTTVVYGECDLVRRRLLWEELRNISAATADVPWCVLGDFNIVVDASESCGRTAESTPAMAEFREFIGDAALVHLPFTGCPFTWHNCSEGNRSLWRRLDRILVNDAWVEVWPLSSYLSALPQTSDHSPLVLMGAPRPQGGIFRFDNFLSSQPGFINSVRQVWSHSIYGTHMYAITRKLKALKPIFRAQRKLKWCRTVYCRAIAMEDSMLRQRAKLQWYKYGDRCSKVFFRKINATRVKMRVYQISNAAGVTLTTEDQVAAEFVGYYEGLLGGVRSQRSLNLDFLQPYLKHTLSVEEANELIQPVSASEIQEAFFDISVDSARGPMGSLLKQLNATLLVLIPKVQLPTRVAEFRPIACCNVLYNAISKILVRRMQQVLDKLIDYSQNAFVPGRSIADNVLLAQELLAGYNQARLPKRCTIKIDIQKAYDSVSWEFLLASLKVFQFPRQFIVWIEQCISTATFSIALNGQLHGFFKGSRGIRQGDPISPYLFVLVMEMLHVLLHLRVQPEGVFRFHWKCSELQILNLCFADDVLLFCAGDVPSVSTIIQVLEEFAALSGLHVNPGKSTIILSRSVQRERQDILNLAGFQEGCLPIKYLGVPLTASRLTVADCQPILDRMSSQLARWAHLSLSMAGRAQLLESVLGSLHIYWSSVFILPKSIIKVIEQYMRTFLWKGASGSGLVNVSWDQVCKPKEEGGLGIRRVLHMNQALILRHVWRILQEDPNSIWVAWVLRYMLRNHTIWTVNTASASWCWKKLVKVSWLLREGLDYRVGDGCKFRLWTDLWHPEGPLIHKFPRGPTITGLPADSRLILVIHQGQWCWPSQTDFDIQQIMAELPSIYSQRHDEISWKPGGKFCLSRHVFILWLAILERLSTMDRIWAASTGQGCVLCGGAANGITQTPIFSVFLHEVLLGNAEASSSFPMAE</sequence>
<dbReference type="PANTHER" id="PTHR33116:SF80">
    <property type="entry name" value="REVERSE TRANSCRIPTASE ZINC-BINDING DOMAIN-CONTAINING PROTEIN"/>
    <property type="match status" value="1"/>
</dbReference>
<organism evidence="2">
    <name type="scientific">Sesamum radiatum</name>
    <name type="common">Black benniseed</name>
    <dbReference type="NCBI Taxonomy" id="300843"/>
    <lineage>
        <taxon>Eukaryota</taxon>
        <taxon>Viridiplantae</taxon>
        <taxon>Streptophyta</taxon>
        <taxon>Embryophyta</taxon>
        <taxon>Tracheophyta</taxon>
        <taxon>Spermatophyta</taxon>
        <taxon>Magnoliopsida</taxon>
        <taxon>eudicotyledons</taxon>
        <taxon>Gunneridae</taxon>
        <taxon>Pentapetalae</taxon>
        <taxon>asterids</taxon>
        <taxon>lamiids</taxon>
        <taxon>Lamiales</taxon>
        <taxon>Pedaliaceae</taxon>
        <taxon>Sesamum</taxon>
    </lineage>
</organism>
<dbReference type="InterPro" id="IPR005135">
    <property type="entry name" value="Endo/exonuclease/phosphatase"/>
</dbReference>
<dbReference type="PANTHER" id="PTHR33116">
    <property type="entry name" value="REVERSE TRANSCRIPTASE ZINC-BINDING DOMAIN-CONTAINING PROTEIN-RELATED-RELATED"/>
    <property type="match status" value="1"/>
</dbReference>
<dbReference type="InterPro" id="IPR036691">
    <property type="entry name" value="Endo/exonu/phosph_ase_sf"/>
</dbReference>
<accession>A0AAW2JMU4</accession>
<dbReference type="Pfam" id="PF00078">
    <property type="entry name" value="RVT_1"/>
    <property type="match status" value="1"/>
</dbReference>
<feature type="domain" description="Reverse transcriptase" evidence="1">
    <location>
        <begin position="741"/>
        <end position="1020"/>
    </location>
</feature>
<evidence type="ECO:0000313" key="2">
    <source>
        <dbReference type="EMBL" id="KAL0294970.1"/>
    </source>
</evidence>
<proteinExistence type="predicted"/>
<reference evidence="2" key="2">
    <citation type="journal article" date="2024" name="Plant">
        <title>Genomic evolution and insights into agronomic trait innovations of Sesamum species.</title>
        <authorList>
            <person name="Miao H."/>
            <person name="Wang L."/>
            <person name="Qu L."/>
            <person name="Liu H."/>
            <person name="Sun Y."/>
            <person name="Le M."/>
            <person name="Wang Q."/>
            <person name="Wei S."/>
            <person name="Zheng Y."/>
            <person name="Lin W."/>
            <person name="Duan Y."/>
            <person name="Cao H."/>
            <person name="Xiong S."/>
            <person name="Wang X."/>
            <person name="Wei L."/>
            <person name="Li C."/>
            <person name="Ma Q."/>
            <person name="Ju M."/>
            <person name="Zhao R."/>
            <person name="Li G."/>
            <person name="Mu C."/>
            <person name="Tian Q."/>
            <person name="Mei H."/>
            <person name="Zhang T."/>
            <person name="Gao T."/>
            <person name="Zhang H."/>
        </authorList>
    </citation>
    <scope>NUCLEOTIDE SEQUENCE</scope>
    <source>
        <strain evidence="2">G02</strain>
    </source>
</reference>
<dbReference type="PROSITE" id="PS50878">
    <property type="entry name" value="RT_POL"/>
    <property type="match status" value="1"/>
</dbReference>
<dbReference type="CDD" id="cd01650">
    <property type="entry name" value="RT_nLTR_like"/>
    <property type="match status" value="1"/>
</dbReference>
<comment type="caution">
    <text evidence="2">The sequence shown here is derived from an EMBL/GenBank/DDBJ whole genome shotgun (WGS) entry which is preliminary data.</text>
</comment>
<dbReference type="InterPro" id="IPR043502">
    <property type="entry name" value="DNA/RNA_pol_sf"/>
</dbReference>
<gene>
    <name evidence="2" type="ORF">Sradi_6858100</name>
</gene>
<reference evidence="2" key="1">
    <citation type="submission" date="2020-06" db="EMBL/GenBank/DDBJ databases">
        <authorList>
            <person name="Li T."/>
            <person name="Hu X."/>
            <person name="Zhang T."/>
            <person name="Song X."/>
            <person name="Zhang H."/>
            <person name="Dai N."/>
            <person name="Sheng W."/>
            <person name="Hou X."/>
            <person name="Wei L."/>
        </authorList>
    </citation>
    <scope>NUCLEOTIDE SEQUENCE</scope>
    <source>
        <strain evidence="2">G02</strain>
        <tissue evidence="2">Leaf</tissue>
    </source>
</reference>
<dbReference type="SUPFAM" id="SSF56672">
    <property type="entry name" value="DNA/RNA polymerases"/>
    <property type="match status" value="1"/>
</dbReference>
<evidence type="ECO:0000259" key="1">
    <source>
        <dbReference type="PROSITE" id="PS50878"/>
    </source>
</evidence>
<dbReference type="Pfam" id="PF03372">
    <property type="entry name" value="Exo_endo_phos"/>
    <property type="match status" value="1"/>
</dbReference>